<name>A0A1B0AKW4_9MUSC</name>
<dbReference type="Proteomes" id="UP000092460">
    <property type="component" value="Unassembled WGS sequence"/>
</dbReference>
<protein>
    <submittedName>
        <fullName evidence="1">Uncharacterized protein</fullName>
    </submittedName>
</protein>
<proteinExistence type="predicted"/>
<sequence length="73" mass="8387">MRGSEREGLRNKQNTLNNNSSLIQMMIYNIVRIPLSDFKRTPPLFPMEKCFGINERRANFHFLSGDLGSPPSC</sequence>
<reference evidence="1" key="2">
    <citation type="submission" date="2020-05" db="UniProtKB">
        <authorList>
            <consortium name="EnsemblMetazoa"/>
        </authorList>
    </citation>
    <scope>IDENTIFICATION</scope>
    <source>
        <strain evidence="1">IAEA</strain>
    </source>
</reference>
<dbReference type="AlphaFoldDB" id="A0A1B0AKW4"/>
<keyword evidence="2" id="KW-1185">Reference proteome</keyword>
<evidence type="ECO:0000313" key="1">
    <source>
        <dbReference type="EnsemblMetazoa" id="GPPI000392-PA"/>
    </source>
</evidence>
<reference evidence="2" key="1">
    <citation type="submission" date="2015-01" db="EMBL/GenBank/DDBJ databases">
        <authorList>
            <person name="Aksoy S."/>
            <person name="Warren W."/>
            <person name="Wilson R.K."/>
        </authorList>
    </citation>
    <scope>NUCLEOTIDE SEQUENCE [LARGE SCALE GENOMIC DNA]</scope>
    <source>
        <strain evidence="2">IAEA</strain>
    </source>
</reference>
<evidence type="ECO:0000313" key="2">
    <source>
        <dbReference type="Proteomes" id="UP000092460"/>
    </source>
</evidence>
<organism evidence="1 2">
    <name type="scientific">Glossina palpalis gambiensis</name>
    <dbReference type="NCBI Taxonomy" id="67801"/>
    <lineage>
        <taxon>Eukaryota</taxon>
        <taxon>Metazoa</taxon>
        <taxon>Ecdysozoa</taxon>
        <taxon>Arthropoda</taxon>
        <taxon>Hexapoda</taxon>
        <taxon>Insecta</taxon>
        <taxon>Pterygota</taxon>
        <taxon>Neoptera</taxon>
        <taxon>Endopterygota</taxon>
        <taxon>Diptera</taxon>
        <taxon>Brachycera</taxon>
        <taxon>Muscomorpha</taxon>
        <taxon>Hippoboscoidea</taxon>
        <taxon>Glossinidae</taxon>
        <taxon>Glossina</taxon>
    </lineage>
</organism>
<dbReference type="EnsemblMetazoa" id="GPPI000392-RA">
    <property type="protein sequence ID" value="GPPI000392-PA"/>
    <property type="gene ID" value="GPPI000392"/>
</dbReference>
<accession>A0A1B0AKW4</accession>
<dbReference type="VEuPathDB" id="VectorBase:GPPI000392"/>
<dbReference type="EMBL" id="JXJN01028900">
    <property type="status" value="NOT_ANNOTATED_CDS"/>
    <property type="molecule type" value="Genomic_DNA"/>
</dbReference>